<evidence type="ECO:0000256" key="1">
    <source>
        <dbReference type="ARBA" id="ARBA00006484"/>
    </source>
</evidence>
<sequence length="271" mass="28293">MSGQDSDKPSEETDMSTHPFDLTGKVALVTGGNGGIGLGIAEGLAAAGADIAIWGTNADKNAAAADRLGRHGRKVHTELCDVGDEQAVDAAMARTVAALGRIDGCFANAGVGSGSKAPFDQIATEVWRRTLRVNLDGAFFTLRAAVRQMLAQGDGGVLCSTASVAAIEGAPRAEHYAATKGGVISMMRGLAVEYARMGIRAHSILPGWIKTEMTSAAQGNDAFQEMVHKRVPMRRWGEGSDFAGIAVYLMSPASAYHTGDTFVIDGGYTLF</sequence>
<dbReference type="PANTHER" id="PTHR42760">
    <property type="entry name" value="SHORT-CHAIN DEHYDROGENASES/REDUCTASES FAMILY MEMBER"/>
    <property type="match status" value="1"/>
</dbReference>
<evidence type="ECO:0000256" key="2">
    <source>
        <dbReference type="ARBA" id="ARBA00023002"/>
    </source>
</evidence>
<keyword evidence="2 3" id="KW-0560">Oxidoreductase</keyword>
<dbReference type="GO" id="GO:0048038">
    <property type="term" value="F:quinone binding"/>
    <property type="evidence" value="ECO:0007669"/>
    <property type="project" value="TreeGrafter"/>
</dbReference>
<keyword evidence="4" id="KW-1185">Reference proteome</keyword>
<dbReference type="PANTHER" id="PTHR42760:SF133">
    <property type="entry name" value="3-OXOACYL-[ACYL-CARRIER-PROTEIN] REDUCTASE"/>
    <property type="match status" value="1"/>
</dbReference>
<dbReference type="GO" id="GO:0006633">
    <property type="term" value="P:fatty acid biosynthetic process"/>
    <property type="evidence" value="ECO:0007669"/>
    <property type="project" value="TreeGrafter"/>
</dbReference>
<dbReference type="FunFam" id="3.40.50.720:FF:000084">
    <property type="entry name" value="Short-chain dehydrogenase reductase"/>
    <property type="match status" value="1"/>
</dbReference>
<organism evidence="3 4">
    <name type="scientific">Cupriavidus taiwanensis (strain DSM 17343 / BCRC 17206 / CCUG 44338 / CIP 107171 / LMG 19424 / R1)</name>
    <name type="common">Ralstonia taiwanensis (strain LMG 19424)</name>
    <dbReference type="NCBI Taxonomy" id="977880"/>
    <lineage>
        <taxon>Bacteria</taxon>
        <taxon>Pseudomonadati</taxon>
        <taxon>Pseudomonadota</taxon>
        <taxon>Betaproteobacteria</taxon>
        <taxon>Burkholderiales</taxon>
        <taxon>Burkholderiaceae</taxon>
        <taxon>Cupriavidus</taxon>
    </lineage>
</organism>
<dbReference type="InterPro" id="IPR020904">
    <property type="entry name" value="Sc_DH/Rdtase_CS"/>
</dbReference>
<dbReference type="GO" id="GO:0004316">
    <property type="term" value="F:3-oxoacyl-[acyl-carrier-protein] reductase (NADPH) activity"/>
    <property type="evidence" value="ECO:0007669"/>
    <property type="project" value="UniProtKB-EC"/>
</dbReference>
<dbReference type="PRINTS" id="PR00081">
    <property type="entry name" value="GDHRDH"/>
</dbReference>
<dbReference type="EMBL" id="CU633750">
    <property type="protein sequence ID" value="CAQ72192.1"/>
    <property type="molecule type" value="Genomic_DNA"/>
</dbReference>
<dbReference type="InterPro" id="IPR002347">
    <property type="entry name" value="SDR_fam"/>
</dbReference>
<dbReference type="Pfam" id="PF13561">
    <property type="entry name" value="adh_short_C2"/>
    <property type="match status" value="1"/>
</dbReference>
<dbReference type="PRINTS" id="PR00080">
    <property type="entry name" value="SDRFAMILY"/>
</dbReference>
<name>B3RBB7_CUPTR</name>
<dbReference type="eggNOG" id="COG1028">
    <property type="taxonomic scope" value="Bacteria"/>
</dbReference>
<evidence type="ECO:0000313" key="4">
    <source>
        <dbReference type="Proteomes" id="UP000001692"/>
    </source>
</evidence>
<dbReference type="PROSITE" id="PS00061">
    <property type="entry name" value="ADH_SHORT"/>
    <property type="match status" value="1"/>
</dbReference>
<reference evidence="3 4" key="1">
    <citation type="journal article" date="2008" name="Genome Res.">
        <title>Genome sequence of the beta-rhizobium Cupriavidus taiwanensis and comparative genomics of rhizobia.</title>
        <authorList>
            <person name="Amadou C."/>
            <person name="Pascal G."/>
            <person name="Mangenot S."/>
            <person name="Glew M."/>
            <person name="Bontemps C."/>
            <person name="Capela D."/>
            <person name="Carrere S."/>
            <person name="Cruveiller S."/>
            <person name="Dossat C."/>
            <person name="Lajus A."/>
            <person name="Marchetti M."/>
            <person name="Poinsot V."/>
            <person name="Rouy Z."/>
            <person name="Servin B."/>
            <person name="Saad M."/>
            <person name="Schenowitz C."/>
            <person name="Barbe V."/>
            <person name="Batut J."/>
            <person name="Medigue C."/>
            <person name="Masson-Boivin C."/>
        </authorList>
    </citation>
    <scope>NUCLEOTIDE SEQUENCE [LARGE SCALE GENOMIC DNA]</scope>
    <source>
        <strain evidence="4">DSM 17343 / BCRC 17206 / CCUG 44338 / CIP 107171 / LMG 19424 / R1</strain>
    </source>
</reference>
<dbReference type="Gene3D" id="3.40.50.720">
    <property type="entry name" value="NAD(P)-binding Rossmann-like Domain"/>
    <property type="match status" value="1"/>
</dbReference>
<dbReference type="HOGENOM" id="CLU_010194_1_1_4"/>
<dbReference type="AlphaFoldDB" id="B3RBB7"/>
<accession>B3RBB7</accession>
<dbReference type="KEGG" id="cti:RALTA_B1597"/>
<comment type="similarity">
    <text evidence="1">Belongs to the short-chain dehydrogenases/reductases (SDR) family.</text>
</comment>
<dbReference type="EC" id="1.1.1.100" evidence="3"/>
<dbReference type="SUPFAM" id="SSF51735">
    <property type="entry name" value="NAD(P)-binding Rossmann-fold domains"/>
    <property type="match status" value="1"/>
</dbReference>
<evidence type="ECO:0000313" key="3">
    <source>
        <dbReference type="EMBL" id="CAQ72192.1"/>
    </source>
</evidence>
<protein>
    <submittedName>
        <fullName evidence="3">Oxoacyl carrier protein reductase, Short-chain dehydrogenase/reductase SDR</fullName>
        <ecNumber evidence="3">1.1.1.100</ecNumber>
    </submittedName>
</protein>
<proteinExistence type="inferred from homology"/>
<dbReference type="Proteomes" id="UP000001692">
    <property type="component" value="Chromosome 2"/>
</dbReference>
<gene>
    <name evidence="3" type="ordered locus">RALTA_B1597</name>
</gene>
<dbReference type="InterPro" id="IPR036291">
    <property type="entry name" value="NAD(P)-bd_dom_sf"/>
</dbReference>